<keyword evidence="3" id="KW-1133">Transmembrane helix</keyword>
<feature type="transmembrane region" description="Helical" evidence="3">
    <location>
        <begin position="740"/>
        <end position="759"/>
    </location>
</feature>
<keyword evidence="3" id="KW-0812">Transmembrane</keyword>
<feature type="transmembrane region" description="Helical" evidence="3">
    <location>
        <begin position="401"/>
        <end position="429"/>
    </location>
</feature>
<evidence type="ECO:0000256" key="3">
    <source>
        <dbReference type="SAM" id="Phobius"/>
    </source>
</evidence>
<organism evidence="5">
    <name type="scientific">Bicosoecida sp. CB-2014</name>
    <dbReference type="NCBI Taxonomy" id="1486930"/>
    <lineage>
        <taxon>Eukaryota</taxon>
        <taxon>Sar</taxon>
        <taxon>Stramenopiles</taxon>
        <taxon>Bigyra</taxon>
        <taxon>Opalozoa</taxon>
        <taxon>Bicosoecida</taxon>
    </lineage>
</organism>
<feature type="transmembrane region" description="Helical" evidence="3">
    <location>
        <begin position="766"/>
        <end position="786"/>
    </location>
</feature>
<keyword evidence="3" id="KW-0472">Membrane</keyword>
<dbReference type="PROSITE" id="PS50156">
    <property type="entry name" value="SSD"/>
    <property type="match status" value="1"/>
</dbReference>
<feature type="domain" description="SSD" evidence="4">
    <location>
        <begin position="298"/>
        <end position="466"/>
    </location>
</feature>
<gene>
    <name evidence="5" type="ORF">BSP0115_LOCUS5505</name>
</gene>
<dbReference type="Pfam" id="PF00873">
    <property type="entry name" value="ACR_tran"/>
    <property type="match status" value="1"/>
</dbReference>
<evidence type="ECO:0000256" key="2">
    <source>
        <dbReference type="SAM" id="MobiDB-lite"/>
    </source>
</evidence>
<name>A0A7S1G6H7_9STRA</name>
<dbReference type="InterPro" id="IPR000731">
    <property type="entry name" value="SSD"/>
</dbReference>
<protein>
    <recommendedName>
        <fullName evidence="4">SSD domain-containing protein</fullName>
    </recommendedName>
</protein>
<feature type="transmembrane region" description="Helical" evidence="3">
    <location>
        <begin position="526"/>
        <end position="545"/>
    </location>
</feature>
<dbReference type="InterPro" id="IPR053958">
    <property type="entry name" value="HMGCR/SNAP/NPC1-like_SSD"/>
</dbReference>
<evidence type="ECO:0000256" key="1">
    <source>
        <dbReference type="ARBA" id="ARBA00005585"/>
    </source>
</evidence>
<dbReference type="InterPro" id="IPR001036">
    <property type="entry name" value="Acrflvin-R"/>
</dbReference>
<accession>A0A7S1G6H7</accession>
<feature type="compositionally biased region" description="Low complexity" evidence="2">
    <location>
        <begin position="933"/>
        <end position="943"/>
    </location>
</feature>
<feature type="transmembrane region" description="Helical" evidence="3">
    <location>
        <begin position="441"/>
        <end position="466"/>
    </location>
</feature>
<feature type="transmembrane region" description="Helical" evidence="3">
    <location>
        <begin position="798"/>
        <end position="817"/>
    </location>
</feature>
<sequence length="979" mass="103544">MAAKTVDHGAGGDTEAAGSEGGVLARLSRKVDVGLATAFGKLGKLTATRPGTVIACTLVLFMATMAGIGQLESESRSEKLWAPSGGTDVVHLAEVSSAFTAATRRSSLLVLAKNEGDNVLTRAAMDEMLDLFDDLRTLKVTAAGSDGVEREWSYDDLCYAGGRGGCSFSSVLDVYNNDREAIDAAADGEGGLPRDLTRIRDLGIVPEFVFASGLGGEKEDEDGVMTSAAVMRVSIELENRQYLNAGNEYVDPPAEAWEEAAVADVILPPDAQTFTHIRVLPDISHYSRLESSRAIRGDIAFVGAAIMLIVAYLILQLGNCTCVGSRVLLSFGGLATIGMSLGTAYGLGALLSPSTPVHTVLPFLLAGIGSDDLYVVINEFDLAFGKMVKARGTRTLASADIVIVMTQALAHAGASITVTSLTNFAAFVISSFTVLPALSSFCIWAAIGIAFAFIYTVTLFASFVVLDARRQSAQRADCLPCIKREAVKVDGDNPTGNVGCCGRKDGEVMRSFIANKYAPFLMTTPVRVAVLIGFAAWAGVSVYGFSQLTIEFRREWFLPGDSFLQEYYSVNRQYFSHVGTPVAVYAKDFEPADERGFLNNIETTLEGNRYIDDVMPTRNWFAAFKAHLAASDVDVLMMPKDDFNDELSAFLANPATGAQFAGDVIFATDASGDATSAIKMMRVSSFYIGMSGATDELDAMLTLIDDVDALAATHGMAGKAYAFSFAYTSWRQFEIIPTEAVQNVGFAVVAVFVVLLLFIANLRAALIVTGVVALALVDVLGFYHFWGLYLDAVSVVQLALAVGLVVDYSSHIAHAVMHATGTRKERASAALAEMGISVLNGAISTFLAVCLLSLSQSYIFVVFFKSFFMTCVFGAAHALILMPVIMSFIAPAPLASATLHDDIGDLEGGGAAVSASDRRVKGDAALSGDESEGSVSSGTSSTVRPENVEGLEMAPRGADGVAPADVVAARASAKAAAMV</sequence>
<proteinExistence type="inferred from homology"/>
<dbReference type="Pfam" id="PF12349">
    <property type="entry name" value="Sterol-sensing"/>
    <property type="match status" value="1"/>
</dbReference>
<feature type="transmembrane region" description="Helical" evidence="3">
    <location>
        <begin position="360"/>
        <end position="380"/>
    </location>
</feature>
<feature type="transmembrane region" description="Helical" evidence="3">
    <location>
        <begin position="838"/>
        <end position="861"/>
    </location>
</feature>
<dbReference type="PANTHER" id="PTHR10796:SF92">
    <property type="entry name" value="PATCHED-RELATED, ISOFORM A"/>
    <property type="match status" value="1"/>
</dbReference>
<dbReference type="EMBL" id="HBFS01008069">
    <property type="protein sequence ID" value="CAD8912266.1"/>
    <property type="molecule type" value="Transcribed_RNA"/>
</dbReference>
<evidence type="ECO:0000313" key="5">
    <source>
        <dbReference type="EMBL" id="CAD8912266.1"/>
    </source>
</evidence>
<evidence type="ECO:0000259" key="4">
    <source>
        <dbReference type="PROSITE" id="PS50156"/>
    </source>
</evidence>
<dbReference type="SUPFAM" id="SSF82866">
    <property type="entry name" value="Multidrug efflux transporter AcrB transmembrane domain"/>
    <property type="match status" value="2"/>
</dbReference>
<feature type="region of interest" description="Disordered" evidence="2">
    <location>
        <begin position="923"/>
        <end position="946"/>
    </location>
</feature>
<feature type="transmembrane region" description="Helical" evidence="3">
    <location>
        <begin position="327"/>
        <end position="348"/>
    </location>
</feature>
<dbReference type="InterPro" id="IPR051697">
    <property type="entry name" value="Patched_domain-protein"/>
</dbReference>
<feature type="transmembrane region" description="Helical" evidence="3">
    <location>
        <begin position="294"/>
        <end position="315"/>
    </location>
</feature>
<dbReference type="GO" id="GO:0016020">
    <property type="term" value="C:membrane"/>
    <property type="evidence" value="ECO:0007669"/>
    <property type="project" value="InterPro"/>
</dbReference>
<dbReference type="GO" id="GO:0022857">
    <property type="term" value="F:transmembrane transporter activity"/>
    <property type="evidence" value="ECO:0007669"/>
    <property type="project" value="InterPro"/>
</dbReference>
<comment type="similarity">
    <text evidence="1">Belongs to the patched family.</text>
</comment>
<feature type="transmembrane region" description="Helical" evidence="3">
    <location>
        <begin position="867"/>
        <end position="890"/>
    </location>
</feature>
<dbReference type="AlphaFoldDB" id="A0A7S1G6H7"/>
<reference evidence="5" key="1">
    <citation type="submission" date="2021-01" db="EMBL/GenBank/DDBJ databases">
        <authorList>
            <person name="Corre E."/>
            <person name="Pelletier E."/>
            <person name="Niang G."/>
            <person name="Scheremetjew M."/>
            <person name="Finn R."/>
            <person name="Kale V."/>
            <person name="Holt S."/>
            <person name="Cochrane G."/>
            <person name="Meng A."/>
            <person name="Brown T."/>
            <person name="Cohen L."/>
        </authorList>
    </citation>
    <scope>NUCLEOTIDE SEQUENCE</scope>
    <source>
        <strain evidence="5">Ms1</strain>
    </source>
</reference>
<dbReference type="Gene3D" id="1.20.1640.10">
    <property type="entry name" value="Multidrug efflux transporter AcrB transmembrane domain"/>
    <property type="match status" value="2"/>
</dbReference>
<dbReference type="PANTHER" id="PTHR10796">
    <property type="entry name" value="PATCHED-RELATED"/>
    <property type="match status" value="1"/>
</dbReference>